<comment type="caution">
    <text evidence="11">The sequence shown here is derived from an EMBL/GenBank/DDBJ whole genome shotgun (WGS) entry which is preliminary data.</text>
</comment>
<protein>
    <recommendedName>
        <fullName evidence="7">mannonate dehydratase</fullName>
        <ecNumber evidence="7">4.2.1.8</ecNumber>
    </recommendedName>
</protein>
<dbReference type="RefSeq" id="WP_344055761.1">
    <property type="nucleotide sequence ID" value="NZ_BAAAPK010000001.1"/>
</dbReference>
<keyword evidence="8" id="KW-0408">Iron</keyword>
<proteinExistence type="inferred from homology"/>
<evidence type="ECO:0000256" key="5">
    <source>
        <dbReference type="ARBA" id="ARBA00004892"/>
    </source>
</evidence>
<dbReference type="SUPFAM" id="SSF51658">
    <property type="entry name" value="Xylose isomerase-like"/>
    <property type="match status" value="1"/>
</dbReference>
<dbReference type="Pfam" id="PF03786">
    <property type="entry name" value="UxuA"/>
    <property type="match status" value="1"/>
</dbReference>
<evidence type="ECO:0000256" key="8">
    <source>
        <dbReference type="ARBA" id="ARBA00023004"/>
    </source>
</evidence>
<evidence type="ECO:0000256" key="3">
    <source>
        <dbReference type="ARBA" id="ARBA00001954"/>
    </source>
</evidence>
<comment type="catalytic activity">
    <reaction evidence="1">
        <text>D-mannonate = 2-dehydro-3-deoxy-D-gluconate + H2O</text>
        <dbReference type="Rhea" id="RHEA:20097"/>
        <dbReference type="ChEBI" id="CHEBI:15377"/>
        <dbReference type="ChEBI" id="CHEBI:17767"/>
        <dbReference type="ChEBI" id="CHEBI:57990"/>
        <dbReference type="EC" id="4.2.1.8"/>
    </reaction>
</comment>
<sequence length="358" mass="40337">MKVGLGIPGPILNDETLIFARQAGATHIVAHFVSGLLGEKEDTWLRGGLRRSYENDPRYDYESLVELRDRASEQGLTLESIENFAPADWYDVLLDGPRRDEQMDRVKQVVRNVGRAGIPTMGYNFSIAGVWGRPHQPTARGGALSATFANSEQTPIPRGMVWNMVYDAELYERSLRNGDFVEPISQEQLWDRYSRFLNEILPVAEESGVILALHPDDPPLPELRGAARLVHRAHIYDRVLGLNRSPSNAMEFCVGTLSEMPDQDIYEVVEHFVATGRIQYVHLRNVQGRVPDYRETFIDEGYVDMQRILRILHEGGFDGVVIPDHTPLIATSSPWHTGMAYALGWIRSAMKAVGALER</sequence>
<evidence type="ECO:0000256" key="10">
    <source>
        <dbReference type="ARBA" id="ARBA00023239"/>
    </source>
</evidence>
<comment type="similarity">
    <text evidence="6">Belongs to the mannonate dehydratase family.</text>
</comment>
<evidence type="ECO:0000256" key="1">
    <source>
        <dbReference type="ARBA" id="ARBA00001794"/>
    </source>
</evidence>
<dbReference type="InterPro" id="IPR036237">
    <property type="entry name" value="Xyl_isomerase-like_sf"/>
</dbReference>
<accession>A0ABN2HBG3</accession>
<keyword evidence="9" id="KW-0464">Manganese</keyword>
<dbReference type="PANTHER" id="PTHR30387:SF2">
    <property type="entry name" value="MANNONATE DEHYDRATASE"/>
    <property type="match status" value="1"/>
</dbReference>
<name>A0ABN2HBG3_9MICO</name>
<gene>
    <name evidence="11" type="ORF">GCM10009807_30730</name>
</gene>
<comment type="cofactor">
    <cofactor evidence="2">
        <name>Mn(2+)</name>
        <dbReference type="ChEBI" id="CHEBI:29035"/>
    </cofactor>
</comment>
<keyword evidence="12" id="KW-1185">Reference proteome</keyword>
<keyword evidence="10" id="KW-0456">Lyase</keyword>
<dbReference type="EC" id="4.2.1.8" evidence="7"/>
<dbReference type="Proteomes" id="UP001500596">
    <property type="component" value="Unassembled WGS sequence"/>
</dbReference>
<evidence type="ECO:0000256" key="6">
    <source>
        <dbReference type="ARBA" id="ARBA00007389"/>
    </source>
</evidence>
<evidence type="ECO:0000256" key="2">
    <source>
        <dbReference type="ARBA" id="ARBA00001936"/>
    </source>
</evidence>
<dbReference type="InterPro" id="IPR004628">
    <property type="entry name" value="Man_deHydtase"/>
</dbReference>
<evidence type="ECO:0000313" key="11">
    <source>
        <dbReference type="EMBL" id="GAA1684797.1"/>
    </source>
</evidence>
<evidence type="ECO:0000313" key="12">
    <source>
        <dbReference type="Proteomes" id="UP001500596"/>
    </source>
</evidence>
<reference evidence="11 12" key="1">
    <citation type="journal article" date="2019" name="Int. J. Syst. Evol. Microbiol.">
        <title>The Global Catalogue of Microorganisms (GCM) 10K type strain sequencing project: providing services to taxonomists for standard genome sequencing and annotation.</title>
        <authorList>
            <consortium name="The Broad Institute Genomics Platform"/>
            <consortium name="The Broad Institute Genome Sequencing Center for Infectious Disease"/>
            <person name="Wu L."/>
            <person name="Ma J."/>
        </authorList>
    </citation>
    <scope>NUCLEOTIDE SEQUENCE [LARGE SCALE GENOMIC DNA]</scope>
    <source>
        <strain evidence="11 12">JCM 15575</strain>
    </source>
</reference>
<comment type="pathway">
    <text evidence="5">Carbohydrate metabolism; pentose and glucuronate interconversion.</text>
</comment>
<organism evidence="11 12">
    <name type="scientific">Microbacterium lacus</name>
    <dbReference type="NCBI Taxonomy" id="415217"/>
    <lineage>
        <taxon>Bacteria</taxon>
        <taxon>Bacillati</taxon>
        <taxon>Actinomycetota</taxon>
        <taxon>Actinomycetes</taxon>
        <taxon>Micrococcales</taxon>
        <taxon>Microbacteriaceae</taxon>
        <taxon>Microbacterium</taxon>
    </lineage>
</organism>
<evidence type="ECO:0000256" key="9">
    <source>
        <dbReference type="ARBA" id="ARBA00023211"/>
    </source>
</evidence>
<comment type="cofactor">
    <cofactor evidence="3">
        <name>Fe(2+)</name>
        <dbReference type="ChEBI" id="CHEBI:29033"/>
    </cofactor>
</comment>
<comment type="function">
    <text evidence="4">Catalyzes the dehydration of D-mannonate.</text>
</comment>
<dbReference type="EMBL" id="BAAAPK010000001">
    <property type="protein sequence ID" value="GAA1684797.1"/>
    <property type="molecule type" value="Genomic_DNA"/>
</dbReference>
<evidence type="ECO:0000256" key="4">
    <source>
        <dbReference type="ARBA" id="ARBA00002713"/>
    </source>
</evidence>
<dbReference type="Gene3D" id="3.20.20.150">
    <property type="entry name" value="Divalent-metal-dependent TIM barrel enzymes"/>
    <property type="match status" value="1"/>
</dbReference>
<evidence type="ECO:0000256" key="7">
    <source>
        <dbReference type="ARBA" id="ARBA00012927"/>
    </source>
</evidence>
<dbReference type="PANTHER" id="PTHR30387">
    <property type="entry name" value="MANNONATE DEHYDRATASE"/>
    <property type="match status" value="1"/>
</dbReference>